<dbReference type="PANTHER" id="PTHR43731:SF14">
    <property type="entry name" value="PRESENILIN-ASSOCIATED RHOMBOID-LIKE PROTEIN, MITOCHONDRIAL"/>
    <property type="match status" value="1"/>
</dbReference>
<evidence type="ECO:0000259" key="8">
    <source>
        <dbReference type="Pfam" id="PF01694"/>
    </source>
</evidence>
<evidence type="ECO:0000256" key="2">
    <source>
        <dbReference type="ARBA" id="ARBA00009045"/>
    </source>
</evidence>
<evidence type="ECO:0000256" key="6">
    <source>
        <dbReference type="ARBA" id="ARBA00023136"/>
    </source>
</evidence>
<reference evidence="9 10" key="1">
    <citation type="submission" date="2018-10" db="EMBL/GenBank/DDBJ databases">
        <title>Co-occurring genomic capacity for anaerobic methane metabolism and dissimilatory sulfite reduction discovered in the Korarchaeota.</title>
        <authorList>
            <person name="Mckay L.J."/>
            <person name="Dlakic M."/>
            <person name="Fields M.W."/>
            <person name="Delmont T.O."/>
            <person name="Eren A.M."/>
            <person name="Jay Z.J."/>
            <person name="Klingelsmith K.B."/>
            <person name="Rusch D.B."/>
            <person name="Inskeep W.P."/>
        </authorList>
    </citation>
    <scope>NUCLEOTIDE SEQUENCE [LARGE SCALE GENOMIC DNA]</scope>
    <source>
        <strain evidence="9 10">WS</strain>
    </source>
</reference>
<evidence type="ECO:0000256" key="5">
    <source>
        <dbReference type="ARBA" id="ARBA00022989"/>
    </source>
</evidence>
<feature type="transmembrane region" description="Helical" evidence="7">
    <location>
        <begin position="195"/>
        <end position="214"/>
    </location>
</feature>
<evidence type="ECO:0000313" key="10">
    <source>
        <dbReference type="Proteomes" id="UP000278149"/>
    </source>
</evidence>
<protein>
    <submittedName>
        <fullName evidence="9">Rhomboid family intramembrane serine protease</fullName>
    </submittedName>
</protein>
<keyword evidence="6 7" id="KW-0472">Membrane</keyword>
<keyword evidence="5 7" id="KW-1133">Transmembrane helix</keyword>
<dbReference type="Gene3D" id="1.20.1540.10">
    <property type="entry name" value="Rhomboid-like"/>
    <property type="match status" value="1"/>
</dbReference>
<comment type="caution">
    <text evidence="9">The sequence shown here is derived from an EMBL/GenBank/DDBJ whole genome shotgun (WGS) entry which is preliminary data.</text>
</comment>
<feature type="domain" description="Peptidase S54 rhomboid" evidence="8">
    <location>
        <begin position="62"/>
        <end position="210"/>
    </location>
</feature>
<evidence type="ECO:0000256" key="1">
    <source>
        <dbReference type="ARBA" id="ARBA00004141"/>
    </source>
</evidence>
<dbReference type="GO" id="GO:0016020">
    <property type="term" value="C:membrane"/>
    <property type="evidence" value="ECO:0007669"/>
    <property type="project" value="UniProtKB-SubCell"/>
</dbReference>
<gene>
    <name evidence="9" type="ORF">D9Q81_03385</name>
</gene>
<feature type="transmembrane region" description="Helical" evidence="7">
    <location>
        <begin position="12"/>
        <end position="31"/>
    </location>
</feature>
<dbReference type="InterPro" id="IPR022764">
    <property type="entry name" value="Peptidase_S54_rhomboid_dom"/>
</dbReference>
<comment type="similarity">
    <text evidence="2">Belongs to the peptidase S54 family.</text>
</comment>
<feature type="transmembrane region" description="Helical" evidence="7">
    <location>
        <begin position="62"/>
        <end position="86"/>
    </location>
</feature>
<feature type="transmembrane region" description="Helical" evidence="7">
    <location>
        <begin position="128"/>
        <end position="147"/>
    </location>
</feature>
<dbReference type="GO" id="GO:0004252">
    <property type="term" value="F:serine-type endopeptidase activity"/>
    <property type="evidence" value="ECO:0007669"/>
    <property type="project" value="InterPro"/>
</dbReference>
<dbReference type="InterPro" id="IPR035952">
    <property type="entry name" value="Rhomboid-like_sf"/>
</dbReference>
<dbReference type="FunFam" id="1.20.1540.10:FF:000027">
    <property type="entry name" value="Rhomboid family intramembrane serine protease"/>
    <property type="match status" value="1"/>
</dbReference>
<evidence type="ECO:0000313" key="9">
    <source>
        <dbReference type="EMBL" id="RSN69655.1"/>
    </source>
</evidence>
<evidence type="ECO:0000256" key="3">
    <source>
        <dbReference type="ARBA" id="ARBA00022692"/>
    </source>
</evidence>
<evidence type="ECO:0000256" key="4">
    <source>
        <dbReference type="ARBA" id="ARBA00022801"/>
    </source>
</evidence>
<dbReference type="PANTHER" id="PTHR43731">
    <property type="entry name" value="RHOMBOID PROTEASE"/>
    <property type="match status" value="1"/>
</dbReference>
<dbReference type="GO" id="GO:0006508">
    <property type="term" value="P:proteolysis"/>
    <property type="evidence" value="ECO:0007669"/>
    <property type="project" value="UniProtKB-KW"/>
</dbReference>
<dbReference type="AlphaFoldDB" id="A0A429G796"/>
<comment type="subcellular location">
    <subcellularLocation>
        <location evidence="1">Membrane</location>
        <topology evidence="1">Multi-pass membrane protein</topology>
    </subcellularLocation>
</comment>
<organism evidence="9 10">
    <name type="scientific">Candidatus Korarchaeum cryptofilum</name>
    <dbReference type="NCBI Taxonomy" id="498846"/>
    <lineage>
        <taxon>Archaea</taxon>
        <taxon>Thermoproteota</taxon>
        <taxon>Candidatus Korarchaeia</taxon>
        <taxon>Candidatus Korarchaeales</taxon>
        <taxon>Candidatus Korarchaeaceae</taxon>
        <taxon>Candidatus Korarchaeum</taxon>
    </lineage>
</organism>
<feature type="transmembrane region" description="Helical" evidence="7">
    <location>
        <begin position="159"/>
        <end position="183"/>
    </location>
</feature>
<keyword evidence="4" id="KW-0378">Hydrolase</keyword>
<name>A0A429G796_9CREN</name>
<dbReference type="Proteomes" id="UP000278149">
    <property type="component" value="Unassembled WGS sequence"/>
</dbReference>
<feature type="transmembrane region" description="Helical" evidence="7">
    <location>
        <begin position="98"/>
        <end position="122"/>
    </location>
</feature>
<proteinExistence type="inferred from homology"/>
<dbReference type="EMBL" id="RCOR01000018">
    <property type="protein sequence ID" value="RSN69655.1"/>
    <property type="molecule type" value="Genomic_DNA"/>
</dbReference>
<evidence type="ECO:0000256" key="7">
    <source>
        <dbReference type="SAM" id="Phobius"/>
    </source>
</evidence>
<dbReference type="InterPro" id="IPR050925">
    <property type="entry name" value="Rhomboid_protease_S54"/>
</dbReference>
<keyword evidence="9" id="KW-0645">Protease</keyword>
<dbReference type="Pfam" id="PF01694">
    <property type="entry name" value="Rhomboid"/>
    <property type="match status" value="1"/>
</dbReference>
<sequence>MLLPIRDENPSYVRPLVSYSLIAINVMVFILESSSPELMSSLISGYGFTPLAFIERPLSNSYGLITSIFLHGGWIHLIGNMLYLFIFGDNVEAALGRINYLIFYLFSGISANLAHMIASSFLGMPLDLPAVGASGAISGILGAYLIFYPRARIITVIFLGYLVTLRPISAKYFLIFWFILQLIPGTLGEAVGVAYWAHIGGFLVGIVIALPYRFSRRDRLGGHRFTGR</sequence>
<accession>A0A429G796</accession>
<dbReference type="SUPFAM" id="SSF144091">
    <property type="entry name" value="Rhomboid-like"/>
    <property type="match status" value="1"/>
</dbReference>
<keyword evidence="3 7" id="KW-0812">Transmembrane</keyword>